<evidence type="ECO:0000313" key="3">
    <source>
        <dbReference type="Proteomes" id="UP001627284"/>
    </source>
</evidence>
<dbReference type="EMBL" id="JBJKTR010000008">
    <property type="protein sequence ID" value="KAL3361126.1"/>
    <property type="molecule type" value="Genomic_DNA"/>
</dbReference>
<protein>
    <submittedName>
        <fullName evidence="2">Uncharacterized protein</fullName>
    </submittedName>
</protein>
<keyword evidence="1" id="KW-0472">Membrane</keyword>
<dbReference type="AlphaFoldDB" id="A0ABD2TYC4"/>
<organism evidence="2 3">
    <name type="scientific">Solanum stoloniferum</name>
    <dbReference type="NCBI Taxonomy" id="62892"/>
    <lineage>
        <taxon>Eukaryota</taxon>
        <taxon>Viridiplantae</taxon>
        <taxon>Streptophyta</taxon>
        <taxon>Embryophyta</taxon>
        <taxon>Tracheophyta</taxon>
        <taxon>Spermatophyta</taxon>
        <taxon>Magnoliopsida</taxon>
        <taxon>eudicotyledons</taxon>
        <taxon>Gunneridae</taxon>
        <taxon>Pentapetalae</taxon>
        <taxon>asterids</taxon>
        <taxon>lamiids</taxon>
        <taxon>Solanales</taxon>
        <taxon>Solanaceae</taxon>
        <taxon>Solanoideae</taxon>
        <taxon>Solaneae</taxon>
        <taxon>Solanum</taxon>
    </lineage>
</organism>
<accession>A0ABD2TYC4</accession>
<keyword evidence="1" id="KW-1133">Transmembrane helix</keyword>
<feature type="transmembrane region" description="Helical" evidence="1">
    <location>
        <begin position="68"/>
        <end position="94"/>
    </location>
</feature>
<dbReference type="Proteomes" id="UP001627284">
    <property type="component" value="Unassembled WGS sequence"/>
</dbReference>
<sequence length="100" mass="11526">MKTRDEEEFNQREKDITFFRAATGTTSKERERFHLPLKDLDGNLSCETNRLIISATRLLSPPSSTSSAYLYILIVIFFLFPLVFSSLILIPSFFSTLQNE</sequence>
<comment type="caution">
    <text evidence="2">The sequence shown here is derived from an EMBL/GenBank/DDBJ whole genome shotgun (WGS) entry which is preliminary data.</text>
</comment>
<evidence type="ECO:0000256" key="1">
    <source>
        <dbReference type="SAM" id="Phobius"/>
    </source>
</evidence>
<keyword evidence="3" id="KW-1185">Reference proteome</keyword>
<name>A0ABD2TYC4_9SOLN</name>
<reference evidence="2 3" key="1">
    <citation type="submission" date="2024-05" db="EMBL/GenBank/DDBJ databases">
        <title>De novo assembly of an allotetraploid wild potato.</title>
        <authorList>
            <person name="Hosaka A.J."/>
        </authorList>
    </citation>
    <scope>NUCLEOTIDE SEQUENCE [LARGE SCALE GENOMIC DNA]</scope>
    <source>
        <tissue evidence="2">Young leaves</tissue>
    </source>
</reference>
<keyword evidence="1" id="KW-0812">Transmembrane</keyword>
<gene>
    <name evidence="2" type="ORF">AABB24_014168</name>
</gene>
<proteinExistence type="predicted"/>
<evidence type="ECO:0000313" key="2">
    <source>
        <dbReference type="EMBL" id="KAL3361126.1"/>
    </source>
</evidence>